<gene>
    <name evidence="1" type="ORF">EFP84_09260</name>
</gene>
<dbReference type="EMBL" id="CP033614">
    <property type="protein sequence ID" value="AYV57469.1"/>
    <property type="molecule type" value="Genomic_DNA"/>
</dbReference>
<dbReference type="Pfam" id="PF07600">
    <property type="entry name" value="DUF1564"/>
    <property type="match status" value="1"/>
</dbReference>
<evidence type="ECO:0000313" key="1">
    <source>
        <dbReference type="EMBL" id="AYV57469.1"/>
    </source>
</evidence>
<sequence length="179" mass="20813">MGILSLNFDQELSCRLQEPQNEVVTLLISKHTLSRYNEKDRKTLPKRIPHLLRVYGKYLTSTKRLGKRAGKTSYQPSVGRGNMVRMNVRLSTGSWAFLGTLAQVHGVSRCFLFNYLLWLDEVGVGDSIVRTMNEGGPTFHRDYKYILHLDLLNNKITRRLECDPTNLFYVLDPRDWFDF</sequence>
<dbReference type="KEGG" id="lkm:EFP84_09260"/>
<dbReference type="Proteomes" id="UP000276407">
    <property type="component" value="Chromosome 1"/>
</dbReference>
<organism evidence="1 2">
    <name type="scientific">Leptospira kmetyi</name>
    <dbReference type="NCBI Taxonomy" id="408139"/>
    <lineage>
        <taxon>Bacteria</taxon>
        <taxon>Pseudomonadati</taxon>
        <taxon>Spirochaetota</taxon>
        <taxon>Spirochaetia</taxon>
        <taxon>Leptospirales</taxon>
        <taxon>Leptospiraceae</taxon>
        <taxon>Leptospira</taxon>
    </lineage>
</organism>
<dbReference type="InterPro" id="IPR011458">
    <property type="entry name" value="DUF1564"/>
</dbReference>
<reference evidence="1 2" key="1">
    <citation type="submission" date="2018-11" db="EMBL/GenBank/DDBJ databases">
        <title>Complete genome sequence of Leptospira kmetyi isolate LS 001/16 from soil sample associated with a leptospirosis patient in Kelantan.</title>
        <authorList>
            <person name="Muhammad Yusoff F."/>
            <person name="Muhammad Yusoff S."/>
            <person name="Ahmad M.N."/>
            <person name="Yusof N.Y."/>
            <person name="Aziah I."/>
        </authorList>
    </citation>
    <scope>NUCLEOTIDE SEQUENCE [LARGE SCALE GENOMIC DNA]</scope>
    <source>
        <strain evidence="1 2">LS 001/16</strain>
    </source>
</reference>
<dbReference type="OrthoDB" id="336902at2"/>
<proteinExistence type="predicted"/>
<protein>
    <submittedName>
        <fullName evidence="1">DUF1564 domain-containing protein</fullName>
    </submittedName>
</protein>
<dbReference type="RefSeq" id="WP_040913617.1">
    <property type="nucleotide sequence ID" value="NZ_CP033614.1"/>
</dbReference>
<name>A0A2M9XQM3_9LEPT</name>
<evidence type="ECO:0000313" key="2">
    <source>
        <dbReference type="Proteomes" id="UP000276407"/>
    </source>
</evidence>
<dbReference type="AlphaFoldDB" id="A0A2M9XQM3"/>
<accession>A0A2M9XQM3</accession>